<dbReference type="PROSITE" id="PS00061">
    <property type="entry name" value="ADH_SHORT"/>
    <property type="match status" value="1"/>
</dbReference>
<dbReference type="InterPro" id="IPR020904">
    <property type="entry name" value="Sc_DH/Rdtase_CS"/>
</dbReference>
<dbReference type="Proteomes" id="UP000480178">
    <property type="component" value="Chromosome"/>
</dbReference>
<keyword evidence="6" id="KW-1185">Reference proteome</keyword>
<dbReference type="InterPro" id="IPR057326">
    <property type="entry name" value="KR_dom"/>
</dbReference>
<evidence type="ECO:0000256" key="2">
    <source>
        <dbReference type="ARBA" id="ARBA00023002"/>
    </source>
</evidence>
<evidence type="ECO:0000313" key="5">
    <source>
        <dbReference type="EMBL" id="QHT70669.1"/>
    </source>
</evidence>
<accession>A0A6C0GRH5</accession>
<name>A0A6C0GRH5_9BACT</name>
<dbReference type="SUPFAM" id="SSF51735">
    <property type="entry name" value="NAD(P)-binding Rossmann-fold domains"/>
    <property type="match status" value="1"/>
</dbReference>
<reference evidence="5 6" key="1">
    <citation type="submission" date="2020-01" db="EMBL/GenBank/DDBJ databases">
        <authorList>
            <person name="Kim M.K."/>
        </authorList>
    </citation>
    <scope>NUCLEOTIDE SEQUENCE [LARGE SCALE GENOMIC DNA]</scope>
    <source>
        <strain evidence="5 6">172606-1</strain>
    </source>
</reference>
<feature type="domain" description="Ketoreductase" evidence="4">
    <location>
        <begin position="6"/>
        <end position="188"/>
    </location>
</feature>
<evidence type="ECO:0000256" key="1">
    <source>
        <dbReference type="ARBA" id="ARBA00006484"/>
    </source>
</evidence>
<organism evidence="5 6">
    <name type="scientific">Rhodocytophaga rosea</name>
    <dbReference type="NCBI Taxonomy" id="2704465"/>
    <lineage>
        <taxon>Bacteria</taxon>
        <taxon>Pseudomonadati</taxon>
        <taxon>Bacteroidota</taxon>
        <taxon>Cytophagia</taxon>
        <taxon>Cytophagales</taxon>
        <taxon>Rhodocytophagaceae</taxon>
        <taxon>Rhodocytophaga</taxon>
    </lineage>
</organism>
<keyword evidence="2" id="KW-0560">Oxidoreductase</keyword>
<dbReference type="EMBL" id="CP048222">
    <property type="protein sequence ID" value="QHT70669.1"/>
    <property type="molecule type" value="Genomic_DNA"/>
</dbReference>
<protein>
    <submittedName>
        <fullName evidence="5">SDR family NAD(P)-dependent oxidoreductase</fullName>
    </submittedName>
</protein>
<dbReference type="CDD" id="cd05374">
    <property type="entry name" value="17beta-HSD-like_SDR_c"/>
    <property type="match status" value="1"/>
</dbReference>
<dbReference type="PRINTS" id="PR00081">
    <property type="entry name" value="GDHRDH"/>
</dbReference>
<dbReference type="AlphaFoldDB" id="A0A6C0GRH5"/>
<sequence length="280" mass="30240">MDTTEKVWLITGASKGLGLALAKKVLVSGAKVIATSRNKKELQEAFGQAGDRFLPLEISLTDEQQVQQGIKEAIQKFGRIDVVVNNAGYGQTGTLEELTASEVKQNFEVNVFGSLHVIRYVMPHLREQGSGHIFNIASIGGFSGAFAGWGIYCATKFAVAGFTEALAAEVKGFGLHATVVYPGYFRTHFLSKESLITPANPIEAYEAARQSEAFHQQQMDGSQPGDPEKAADALIAISKEVNPPIHLFLGSDALELAGKKIETINSEIAQWRELSSSTNL</sequence>
<dbReference type="Pfam" id="PF00106">
    <property type="entry name" value="adh_short"/>
    <property type="match status" value="1"/>
</dbReference>
<dbReference type="InterPro" id="IPR002347">
    <property type="entry name" value="SDR_fam"/>
</dbReference>
<dbReference type="NCBIfam" id="NF004824">
    <property type="entry name" value="PRK06180.1"/>
    <property type="match status" value="1"/>
</dbReference>
<dbReference type="PANTHER" id="PTHR43976:SF16">
    <property type="entry name" value="SHORT-CHAIN DEHYDROGENASE_REDUCTASE FAMILY PROTEIN"/>
    <property type="match status" value="1"/>
</dbReference>
<dbReference type="SMART" id="SM00822">
    <property type="entry name" value="PKS_KR"/>
    <property type="match status" value="1"/>
</dbReference>
<proteinExistence type="inferred from homology"/>
<dbReference type="InterPro" id="IPR051911">
    <property type="entry name" value="SDR_oxidoreductase"/>
</dbReference>
<dbReference type="Gene3D" id="3.40.50.720">
    <property type="entry name" value="NAD(P)-binding Rossmann-like Domain"/>
    <property type="match status" value="1"/>
</dbReference>
<dbReference type="GO" id="GO:0016491">
    <property type="term" value="F:oxidoreductase activity"/>
    <property type="evidence" value="ECO:0007669"/>
    <property type="project" value="UniProtKB-KW"/>
</dbReference>
<gene>
    <name evidence="5" type="ORF">GXP67_30475</name>
</gene>
<dbReference type="KEGG" id="rhoz:GXP67_30475"/>
<dbReference type="InterPro" id="IPR036291">
    <property type="entry name" value="NAD(P)-bd_dom_sf"/>
</dbReference>
<dbReference type="RefSeq" id="WP_162446644.1">
    <property type="nucleotide sequence ID" value="NZ_CP048222.1"/>
</dbReference>
<dbReference type="PRINTS" id="PR00080">
    <property type="entry name" value="SDRFAMILY"/>
</dbReference>
<evidence type="ECO:0000259" key="4">
    <source>
        <dbReference type="SMART" id="SM00822"/>
    </source>
</evidence>
<dbReference type="PANTHER" id="PTHR43976">
    <property type="entry name" value="SHORT CHAIN DEHYDROGENASE"/>
    <property type="match status" value="1"/>
</dbReference>
<evidence type="ECO:0000256" key="3">
    <source>
        <dbReference type="RuleBase" id="RU000363"/>
    </source>
</evidence>
<comment type="similarity">
    <text evidence="1 3">Belongs to the short-chain dehydrogenases/reductases (SDR) family.</text>
</comment>
<evidence type="ECO:0000313" key="6">
    <source>
        <dbReference type="Proteomes" id="UP000480178"/>
    </source>
</evidence>